<name>A0A4D5RVH6_IXOSC</name>
<accession>A0A4D5RVH6</accession>
<reference evidence="1" key="1">
    <citation type="submission" date="2019-04" db="EMBL/GenBank/DDBJ databases">
        <title>An insight into the mialome of Ixodes scapularis.</title>
        <authorList>
            <person name="Ribeiro J.M."/>
            <person name="Mather T.N."/>
            <person name="Karim S."/>
        </authorList>
    </citation>
    <scope>NUCLEOTIDE SEQUENCE</scope>
</reference>
<evidence type="ECO:0000313" key="1">
    <source>
        <dbReference type="EMBL" id="MOY41340.1"/>
    </source>
</evidence>
<proteinExistence type="predicted"/>
<sequence>MYLPFIQFIRKAFPPNWLLLRLRMLMHCCRTDSVRCQPVNFGVIQLQGLPPGSALDWEGPVGFCAQLMFEGCCMFLKCYMTKRMGAADGHIHTYKDIDAFIFLMGKA</sequence>
<organism evidence="1">
    <name type="scientific">Ixodes scapularis</name>
    <name type="common">Black-legged tick</name>
    <name type="synonym">Deer tick</name>
    <dbReference type="NCBI Taxonomy" id="6945"/>
    <lineage>
        <taxon>Eukaryota</taxon>
        <taxon>Metazoa</taxon>
        <taxon>Ecdysozoa</taxon>
        <taxon>Arthropoda</taxon>
        <taxon>Chelicerata</taxon>
        <taxon>Arachnida</taxon>
        <taxon>Acari</taxon>
        <taxon>Parasitiformes</taxon>
        <taxon>Ixodida</taxon>
        <taxon>Ixodoidea</taxon>
        <taxon>Ixodidae</taxon>
        <taxon>Ixodinae</taxon>
        <taxon>Ixodes</taxon>
    </lineage>
</organism>
<dbReference type="AlphaFoldDB" id="A0A4D5RVH6"/>
<dbReference type="EMBL" id="GHJT01007369">
    <property type="protein sequence ID" value="MOY41340.1"/>
    <property type="molecule type" value="Transcribed_RNA"/>
</dbReference>
<protein>
    <submittedName>
        <fullName evidence="1">Putative secreted protein</fullName>
    </submittedName>
</protein>